<keyword evidence="2" id="KW-1185">Reference proteome</keyword>
<reference key="1">
    <citation type="submission" date="2007-01" db="EMBL/GenBank/DDBJ databases">
        <title>The Genome Sequence of Puccinia graminis f. sp. tritici Strain CRL 75-36-700-3.</title>
        <authorList>
            <consortium name="The Broad Institute Genome Sequencing Platform"/>
            <person name="Birren B."/>
            <person name="Lander E."/>
            <person name="Galagan J."/>
            <person name="Nusbaum C."/>
            <person name="Devon K."/>
            <person name="Cuomo C."/>
            <person name="Jaffe D."/>
            <person name="Butler J."/>
            <person name="Alvarez P."/>
            <person name="Gnerre S."/>
            <person name="Grabherr M."/>
            <person name="Mauceli E."/>
            <person name="Brockman W."/>
            <person name="Young S."/>
            <person name="LaButti K."/>
            <person name="Sykes S."/>
            <person name="DeCaprio D."/>
            <person name="Crawford M."/>
            <person name="Koehrsen M."/>
            <person name="Engels R."/>
            <person name="Montgomery P."/>
            <person name="Pearson M."/>
            <person name="Howarth C."/>
            <person name="Larson L."/>
            <person name="White J."/>
            <person name="Zeng Q."/>
            <person name="Kodira C."/>
            <person name="Yandava C."/>
            <person name="Alvarado L."/>
            <person name="O'Leary S."/>
            <person name="Szabo L."/>
            <person name="Dean R."/>
            <person name="Schein J."/>
        </authorList>
    </citation>
    <scope>NUCLEOTIDE SEQUENCE</scope>
    <source>
        <strain>CRL 75-36-700-3</strain>
    </source>
</reference>
<accession>E3JR14</accession>
<dbReference type="VEuPathDB" id="FungiDB:PGTG_00132"/>
<dbReference type="EMBL" id="DS178262">
    <property type="protein sequence ID" value="EFP74176.1"/>
    <property type="molecule type" value="Genomic_DNA"/>
</dbReference>
<organism evidence="1 2">
    <name type="scientific">Puccinia graminis f. sp. tritici (strain CRL 75-36-700-3 / race SCCL)</name>
    <name type="common">Black stem rust fungus</name>
    <dbReference type="NCBI Taxonomy" id="418459"/>
    <lineage>
        <taxon>Eukaryota</taxon>
        <taxon>Fungi</taxon>
        <taxon>Dikarya</taxon>
        <taxon>Basidiomycota</taxon>
        <taxon>Pucciniomycotina</taxon>
        <taxon>Pucciniomycetes</taxon>
        <taxon>Pucciniales</taxon>
        <taxon>Pucciniaceae</taxon>
        <taxon>Puccinia</taxon>
    </lineage>
</organism>
<gene>
    <name evidence="1" type="ORF">PGTG_00132</name>
</gene>
<dbReference type="KEGG" id="pgr:PGTG_00132"/>
<dbReference type="HOGENOM" id="CLU_645798_0_0_1"/>
<protein>
    <submittedName>
        <fullName evidence="1">Uncharacterized protein</fullName>
    </submittedName>
</protein>
<dbReference type="InParanoid" id="E3JR14"/>
<reference evidence="2" key="2">
    <citation type="journal article" date="2011" name="Proc. Natl. Acad. Sci. U.S.A.">
        <title>Obligate biotrophy features unraveled by the genomic analysis of rust fungi.</title>
        <authorList>
            <person name="Duplessis S."/>
            <person name="Cuomo C.A."/>
            <person name="Lin Y.-C."/>
            <person name="Aerts A."/>
            <person name="Tisserant E."/>
            <person name="Veneault-Fourrey C."/>
            <person name="Joly D.L."/>
            <person name="Hacquard S."/>
            <person name="Amselem J."/>
            <person name="Cantarel B.L."/>
            <person name="Chiu R."/>
            <person name="Coutinho P.M."/>
            <person name="Feau N."/>
            <person name="Field M."/>
            <person name="Frey P."/>
            <person name="Gelhaye E."/>
            <person name="Goldberg J."/>
            <person name="Grabherr M.G."/>
            <person name="Kodira C.D."/>
            <person name="Kohler A."/>
            <person name="Kuees U."/>
            <person name="Lindquist E.A."/>
            <person name="Lucas S.M."/>
            <person name="Mago R."/>
            <person name="Mauceli E."/>
            <person name="Morin E."/>
            <person name="Murat C."/>
            <person name="Pangilinan J.L."/>
            <person name="Park R."/>
            <person name="Pearson M."/>
            <person name="Quesneville H."/>
            <person name="Rouhier N."/>
            <person name="Sakthikumar S."/>
            <person name="Salamov A.A."/>
            <person name="Schmutz J."/>
            <person name="Selles B."/>
            <person name="Shapiro H."/>
            <person name="Tanguay P."/>
            <person name="Tuskan G.A."/>
            <person name="Henrissat B."/>
            <person name="Van de Peer Y."/>
            <person name="Rouze P."/>
            <person name="Ellis J.G."/>
            <person name="Dodds P.N."/>
            <person name="Schein J.E."/>
            <person name="Zhong S."/>
            <person name="Hamelin R.C."/>
            <person name="Grigoriev I.V."/>
            <person name="Szabo L.J."/>
            <person name="Martin F."/>
        </authorList>
    </citation>
    <scope>NUCLEOTIDE SEQUENCE [LARGE SCALE GENOMIC DNA]</scope>
    <source>
        <strain evidence="2">CRL 75-36-700-3 / race SCCL</strain>
    </source>
</reference>
<name>E3JR14_PUCGT</name>
<dbReference type="OrthoDB" id="10595039at2759"/>
<evidence type="ECO:0000313" key="2">
    <source>
        <dbReference type="Proteomes" id="UP000008783"/>
    </source>
</evidence>
<dbReference type="Proteomes" id="UP000008783">
    <property type="component" value="Unassembled WGS sequence"/>
</dbReference>
<proteinExistence type="predicted"/>
<dbReference type="AlphaFoldDB" id="E3JR14"/>
<sequence>MGTSAKLGEGFTTKTLEFKHFCQQTAPNFMDSHGNESVLKSGGLYQKENTESVQKLSLVLKEVATEILVSKLFDQDETGRSFFYVLDLIDQTHPIGMTGKFAQRCWVDRVFNKIAKGWRMFFVTALQGREYSGNPSLNEIARGSQVVYLSASQEKTVRFHPIAARGKCQKRKYNINITVLRSTSIEAIDGVRLPFYRFNKGRYWEARWKGIGFLAFQTTKRTGYPSEITGTLGIGMDPSGLPRTGNETLQFQIKGRDINIRVSIGSKDNVVEVGRTTYCSLNQKSNRFTVGKRWNKDQFTESSNISGNFKKVREPLHDIDQMIIELLQAWRMGQRRELTRNAITQEMMKVIEAVRVHTYSFNRKICCRDLTGRSENKRSELEGVALVATQPMIMMSGFNNNTSPLGVAWFLSPHNLMFISLFFLA</sequence>
<evidence type="ECO:0000313" key="1">
    <source>
        <dbReference type="EMBL" id="EFP74176.1"/>
    </source>
</evidence>
<dbReference type="RefSeq" id="XP_003307182.1">
    <property type="nucleotide sequence ID" value="XM_003307134.1"/>
</dbReference>
<dbReference type="GeneID" id="10527869"/>